<dbReference type="RefSeq" id="WP_259486483.1">
    <property type="nucleotide sequence ID" value="NZ_JANTEZ010000003.1"/>
</dbReference>
<feature type="domain" description="PIN" evidence="5">
    <location>
        <begin position="9"/>
        <end position="110"/>
    </location>
</feature>
<keyword evidence="3" id="KW-0378">Hydrolase</keyword>
<keyword evidence="1" id="KW-0540">Nuclease</keyword>
<evidence type="ECO:0000256" key="4">
    <source>
        <dbReference type="ARBA" id="ARBA00022842"/>
    </source>
</evidence>
<keyword evidence="2" id="KW-0479">Metal-binding</keyword>
<dbReference type="InterPro" id="IPR058652">
    <property type="entry name" value="VapC50_C"/>
</dbReference>
<dbReference type="Pfam" id="PF26343">
    <property type="entry name" value="VapC50_C"/>
    <property type="match status" value="1"/>
</dbReference>
<accession>A0ABT2GFF1</accession>
<keyword evidence="4" id="KW-0460">Magnesium</keyword>
<proteinExistence type="predicted"/>
<feature type="domain" description="VapC50 C-terminal" evidence="6">
    <location>
        <begin position="128"/>
        <end position="182"/>
    </location>
</feature>
<dbReference type="InterPro" id="IPR029060">
    <property type="entry name" value="PIN-like_dom_sf"/>
</dbReference>
<sequence>MTDGLSAFFDTCALYGSTLNDVLLWLAEGGAFRPLWSDGVMAELGRNLVEAGHAERLVDRRIGTMTAVFPDALVDGYEQLIDGMTCDPKDRHVLAAAVRANAEVLVTFNLRDFPAASAVPYEIEVVHPDSFLLDQLDLHPRLTLDTLHRLVDIDDSPPVTMDDLLEMLVRSGVPRFVEEVRRFL</sequence>
<comment type="caution">
    <text evidence="7">The sequence shown here is derived from an EMBL/GenBank/DDBJ whole genome shotgun (WGS) entry which is preliminary data.</text>
</comment>
<dbReference type="InterPro" id="IPR002716">
    <property type="entry name" value="PIN_dom"/>
</dbReference>
<gene>
    <name evidence="7" type="ORF">NVV95_10145</name>
</gene>
<name>A0ABT2GFF1_9MICO</name>
<evidence type="ECO:0000256" key="1">
    <source>
        <dbReference type="ARBA" id="ARBA00022722"/>
    </source>
</evidence>
<dbReference type="EMBL" id="JANTEZ010000003">
    <property type="protein sequence ID" value="MCS5714912.1"/>
    <property type="molecule type" value="Genomic_DNA"/>
</dbReference>
<evidence type="ECO:0000259" key="6">
    <source>
        <dbReference type="Pfam" id="PF26343"/>
    </source>
</evidence>
<evidence type="ECO:0000256" key="2">
    <source>
        <dbReference type="ARBA" id="ARBA00022723"/>
    </source>
</evidence>
<keyword evidence="8" id="KW-1185">Reference proteome</keyword>
<evidence type="ECO:0000256" key="3">
    <source>
        <dbReference type="ARBA" id="ARBA00022801"/>
    </source>
</evidence>
<organism evidence="7 8">
    <name type="scientific">Herbiconiux gentiana</name>
    <dbReference type="NCBI Taxonomy" id="2970912"/>
    <lineage>
        <taxon>Bacteria</taxon>
        <taxon>Bacillati</taxon>
        <taxon>Actinomycetota</taxon>
        <taxon>Actinomycetes</taxon>
        <taxon>Micrococcales</taxon>
        <taxon>Microbacteriaceae</taxon>
        <taxon>Herbiconiux</taxon>
    </lineage>
</organism>
<dbReference type="SUPFAM" id="SSF88723">
    <property type="entry name" value="PIN domain-like"/>
    <property type="match status" value="1"/>
</dbReference>
<evidence type="ECO:0000313" key="7">
    <source>
        <dbReference type="EMBL" id="MCS5714912.1"/>
    </source>
</evidence>
<protein>
    <submittedName>
        <fullName evidence="7">PIN domain-containing protein</fullName>
    </submittedName>
</protein>
<evidence type="ECO:0000259" key="5">
    <source>
        <dbReference type="Pfam" id="PF13470"/>
    </source>
</evidence>
<dbReference type="Pfam" id="PF13470">
    <property type="entry name" value="PIN_3"/>
    <property type="match status" value="1"/>
</dbReference>
<reference evidence="7" key="1">
    <citation type="submission" date="2022-08" db="EMBL/GenBank/DDBJ databases">
        <authorList>
            <person name="Deng Y."/>
            <person name="Han X.-F."/>
            <person name="Zhang Y.-Q."/>
        </authorList>
    </citation>
    <scope>NUCLEOTIDE SEQUENCE</scope>
    <source>
        <strain evidence="7">CPCC 205716</strain>
    </source>
</reference>
<dbReference type="Proteomes" id="UP001165580">
    <property type="component" value="Unassembled WGS sequence"/>
</dbReference>
<evidence type="ECO:0000313" key="8">
    <source>
        <dbReference type="Proteomes" id="UP001165580"/>
    </source>
</evidence>